<feature type="chain" id="PRO_5041445069" evidence="2">
    <location>
        <begin position="23"/>
        <end position="274"/>
    </location>
</feature>
<accession>A0AA36N2L7</accession>
<proteinExistence type="predicted"/>
<protein>
    <submittedName>
        <fullName evidence="3">Uncharacterized protein</fullName>
    </submittedName>
</protein>
<keyword evidence="1" id="KW-1133">Transmembrane helix</keyword>
<name>A0AA36N2L7_9DINO</name>
<gene>
    <name evidence="3" type="ORF">EVOR1521_LOCUS20518</name>
</gene>
<evidence type="ECO:0000313" key="3">
    <source>
        <dbReference type="EMBL" id="CAJ1396260.1"/>
    </source>
</evidence>
<evidence type="ECO:0000313" key="4">
    <source>
        <dbReference type="Proteomes" id="UP001178507"/>
    </source>
</evidence>
<evidence type="ECO:0000256" key="1">
    <source>
        <dbReference type="SAM" id="Phobius"/>
    </source>
</evidence>
<keyword evidence="2" id="KW-0732">Signal</keyword>
<sequence length="274" mass="28941">MAVKTGVFIYLIFSCQLLPVLSVRESVEDLTSDLRDPAPRRSVSEIAAIARELALDVDFHPEAGPDKPRTTALRRTNALRDVYDLLDSNNASIKVVPADRGKLFFASMARGAMDLAMKVASLVASDSVTMLGDAAAALGPMGLVLGSMTLAVNEKVIRDLKQKLKQKGLTDAQTNLIQCQLREKKRGRVLTLVSLGVGALGVAGTVASMGAAAPVAVGAAMFTVGMLNKMRSGKSCSALQKIVDSCSGEVCDLKDDEETEAMEDSIGAMLPNKG</sequence>
<comment type="caution">
    <text evidence="3">The sequence shown here is derived from an EMBL/GenBank/DDBJ whole genome shotgun (WGS) entry which is preliminary data.</text>
</comment>
<keyword evidence="4" id="KW-1185">Reference proteome</keyword>
<dbReference type="EMBL" id="CAUJNA010003224">
    <property type="protein sequence ID" value="CAJ1396260.1"/>
    <property type="molecule type" value="Genomic_DNA"/>
</dbReference>
<dbReference type="AlphaFoldDB" id="A0AA36N2L7"/>
<keyword evidence="1" id="KW-0472">Membrane</keyword>
<dbReference type="PROSITE" id="PS51257">
    <property type="entry name" value="PROKAR_LIPOPROTEIN"/>
    <property type="match status" value="1"/>
</dbReference>
<reference evidence="3" key="1">
    <citation type="submission" date="2023-08" db="EMBL/GenBank/DDBJ databases">
        <authorList>
            <person name="Chen Y."/>
            <person name="Shah S."/>
            <person name="Dougan E. K."/>
            <person name="Thang M."/>
            <person name="Chan C."/>
        </authorList>
    </citation>
    <scope>NUCLEOTIDE SEQUENCE</scope>
</reference>
<feature type="transmembrane region" description="Helical" evidence="1">
    <location>
        <begin position="189"/>
        <end position="206"/>
    </location>
</feature>
<evidence type="ECO:0000256" key="2">
    <source>
        <dbReference type="SAM" id="SignalP"/>
    </source>
</evidence>
<feature type="signal peptide" evidence="2">
    <location>
        <begin position="1"/>
        <end position="22"/>
    </location>
</feature>
<dbReference type="Proteomes" id="UP001178507">
    <property type="component" value="Unassembled WGS sequence"/>
</dbReference>
<organism evidence="3 4">
    <name type="scientific">Effrenium voratum</name>
    <dbReference type="NCBI Taxonomy" id="2562239"/>
    <lineage>
        <taxon>Eukaryota</taxon>
        <taxon>Sar</taxon>
        <taxon>Alveolata</taxon>
        <taxon>Dinophyceae</taxon>
        <taxon>Suessiales</taxon>
        <taxon>Symbiodiniaceae</taxon>
        <taxon>Effrenium</taxon>
    </lineage>
</organism>
<keyword evidence="1" id="KW-0812">Transmembrane</keyword>